<name>W9EH20_9LACO</name>
<dbReference type="PATRIC" id="fig|1221538.3.peg.809"/>
<dbReference type="SUPFAM" id="SSF52833">
    <property type="entry name" value="Thioredoxin-like"/>
    <property type="match status" value="1"/>
</dbReference>
<dbReference type="InterPro" id="IPR036249">
    <property type="entry name" value="Thioredoxin-like_sf"/>
</dbReference>
<accession>W9EH20</accession>
<keyword evidence="3" id="KW-1015">Disulfide bond</keyword>
<keyword evidence="7" id="KW-1185">Reference proteome</keyword>
<evidence type="ECO:0000256" key="4">
    <source>
        <dbReference type="ARBA" id="ARBA00023284"/>
    </source>
</evidence>
<organism evidence="6 7">
    <name type="scientific">Fructilactobacillus florum 8D</name>
    <dbReference type="NCBI Taxonomy" id="1221538"/>
    <lineage>
        <taxon>Bacteria</taxon>
        <taxon>Bacillati</taxon>
        <taxon>Bacillota</taxon>
        <taxon>Bacilli</taxon>
        <taxon>Lactobacillales</taxon>
        <taxon>Lactobacillaceae</taxon>
        <taxon>Fructilactobacillus</taxon>
    </lineage>
</organism>
<dbReference type="GO" id="GO:0008379">
    <property type="term" value="F:thioredoxin peroxidase activity"/>
    <property type="evidence" value="ECO:0007669"/>
    <property type="project" value="InterPro"/>
</dbReference>
<keyword evidence="2" id="KW-0049">Antioxidant</keyword>
<protein>
    <submittedName>
        <fullName evidence="6">Thiol peroxidase, Tpx-type</fullName>
    </submittedName>
</protein>
<evidence type="ECO:0000313" key="6">
    <source>
        <dbReference type="EMBL" id="ETO40315.1"/>
    </source>
</evidence>
<evidence type="ECO:0000256" key="1">
    <source>
        <dbReference type="ARBA" id="ARBA00022559"/>
    </source>
</evidence>
<dbReference type="InterPro" id="IPR002065">
    <property type="entry name" value="TPX"/>
</dbReference>
<dbReference type="CDD" id="cd03014">
    <property type="entry name" value="PRX_Atyp2cys"/>
    <property type="match status" value="1"/>
</dbReference>
<dbReference type="PROSITE" id="PS51352">
    <property type="entry name" value="THIOREDOXIN_2"/>
    <property type="match status" value="1"/>
</dbReference>
<dbReference type="Proteomes" id="UP000019474">
    <property type="component" value="Unassembled WGS sequence"/>
</dbReference>
<dbReference type="OrthoDB" id="9781543at2"/>
<dbReference type="InterPro" id="IPR050455">
    <property type="entry name" value="Tpx_Peroxidase_subfamily"/>
</dbReference>
<proteinExistence type="predicted"/>
<keyword evidence="1 6" id="KW-0575">Peroxidase</keyword>
<dbReference type="Gene3D" id="3.40.30.10">
    <property type="entry name" value="Glutaredoxin"/>
    <property type="match status" value="1"/>
</dbReference>
<comment type="caution">
    <text evidence="6">The sequence shown here is derived from an EMBL/GenBank/DDBJ whole genome shotgun (WGS) entry which is preliminary data.</text>
</comment>
<gene>
    <name evidence="6" type="ORF">B808_801</name>
</gene>
<keyword evidence="4" id="KW-0676">Redox-active center</keyword>
<dbReference type="InterPro" id="IPR013766">
    <property type="entry name" value="Thioredoxin_domain"/>
</dbReference>
<dbReference type="PANTHER" id="PTHR43110:SF1">
    <property type="entry name" value="THIOL PEROXIDASE"/>
    <property type="match status" value="1"/>
</dbReference>
<evidence type="ECO:0000259" key="5">
    <source>
        <dbReference type="PROSITE" id="PS51352"/>
    </source>
</evidence>
<keyword evidence="1 6" id="KW-0560">Oxidoreductase</keyword>
<dbReference type="RefSeq" id="WP_009166940.1">
    <property type="nucleotide sequence ID" value="NZ_ALXG01000033.1"/>
</dbReference>
<dbReference type="AlphaFoldDB" id="W9EH20"/>
<evidence type="ECO:0000256" key="3">
    <source>
        <dbReference type="ARBA" id="ARBA00023157"/>
    </source>
</evidence>
<dbReference type="InterPro" id="IPR000866">
    <property type="entry name" value="AhpC/TSA"/>
</dbReference>
<sequence>MTIKLGGIPIQWLMGNQQPQVGEALPNFTLRDQAGKQLTTTDLIGKPLLLSVVPDLRTKVCSLETAQFNQTASQFRDVRFVTVSNNPVKYQKNWCAAHDVTQMEIMSDAEGSFGKATHLYIPIFRHLARAVYLVDATGKITFCQMVSEISHQPDYQPVIKALQQLLTNPK</sequence>
<dbReference type="Pfam" id="PF00578">
    <property type="entry name" value="AhpC-TSA"/>
    <property type="match status" value="1"/>
</dbReference>
<dbReference type="EMBL" id="ALXG01000033">
    <property type="protein sequence ID" value="ETO40315.1"/>
    <property type="molecule type" value="Genomic_DNA"/>
</dbReference>
<feature type="domain" description="Thioredoxin" evidence="5">
    <location>
        <begin position="19"/>
        <end position="167"/>
    </location>
</feature>
<reference evidence="6 7" key="1">
    <citation type="submission" date="2012-08" db="EMBL/GenBank/DDBJ databases">
        <title>Genome sequencing of Lactobacillus florum 8D.</title>
        <authorList>
            <person name="Kim E.B."/>
            <person name="Marco M.L."/>
        </authorList>
    </citation>
    <scope>NUCLEOTIDE SEQUENCE [LARGE SCALE GENOMIC DNA]</scope>
    <source>
        <strain evidence="6 7">8D</strain>
    </source>
</reference>
<evidence type="ECO:0000313" key="7">
    <source>
        <dbReference type="Proteomes" id="UP000019474"/>
    </source>
</evidence>
<evidence type="ECO:0000256" key="2">
    <source>
        <dbReference type="ARBA" id="ARBA00022862"/>
    </source>
</evidence>
<dbReference type="PANTHER" id="PTHR43110">
    <property type="entry name" value="THIOL PEROXIDASE"/>
    <property type="match status" value="1"/>
</dbReference>